<feature type="region of interest" description="Disordered" evidence="1">
    <location>
        <begin position="158"/>
        <end position="221"/>
    </location>
</feature>
<dbReference type="AlphaFoldDB" id="A0A438GBX5"/>
<comment type="caution">
    <text evidence="2">The sequence shown here is derived from an EMBL/GenBank/DDBJ whole genome shotgun (WGS) entry which is preliminary data.</text>
</comment>
<feature type="compositionally biased region" description="Polar residues" evidence="1">
    <location>
        <begin position="158"/>
        <end position="176"/>
    </location>
</feature>
<protein>
    <submittedName>
        <fullName evidence="2">Uncharacterized protein</fullName>
    </submittedName>
</protein>
<proteinExistence type="predicted"/>
<evidence type="ECO:0000313" key="3">
    <source>
        <dbReference type="Proteomes" id="UP000288805"/>
    </source>
</evidence>
<sequence>MPHVTSSSLPGRPFEASGEHPVQTICATERTLPILTFASVGVHAQPQVNNKVEGMASCVMMRHLTQPPNCLAEVTIALALLCNHHYISQLNTAEPPSTLEHYKSTTEIKEMADLWKPKSLTSAPKWELSLQRLKGNPSSVNKETKRLKEEKEVLRIQVSSSAPPHSPQLKSQCANSRRNEEAAYPRNVDFLHAEQGMQPKQRSPLVCHPQQDESFDSTCVS</sequence>
<gene>
    <name evidence="2" type="ORF">CK203_059480</name>
</gene>
<dbReference type="EMBL" id="QGNW01000487">
    <property type="protein sequence ID" value="RVW69681.1"/>
    <property type="molecule type" value="Genomic_DNA"/>
</dbReference>
<evidence type="ECO:0000313" key="2">
    <source>
        <dbReference type="EMBL" id="RVW69681.1"/>
    </source>
</evidence>
<evidence type="ECO:0000256" key="1">
    <source>
        <dbReference type="SAM" id="MobiDB-lite"/>
    </source>
</evidence>
<feature type="region of interest" description="Disordered" evidence="1">
    <location>
        <begin position="1"/>
        <end position="20"/>
    </location>
</feature>
<organism evidence="2 3">
    <name type="scientific">Vitis vinifera</name>
    <name type="common">Grape</name>
    <dbReference type="NCBI Taxonomy" id="29760"/>
    <lineage>
        <taxon>Eukaryota</taxon>
        <taxon>Viridiplantae</taxon>
        <taxon>Streptophyta</taxon>
        <taxon>Embryophyta</taxon>
        <taxon>Tracheophyta</taxon>
        <taxon>Spermatophyta</taxon>
        <taxon>Magnoliopsida</taxon>
        <taxon>eudicotyledons</taxon>
        <taxon>Gunneridae</taxon>
        <taxon>Pentapetalae</taxon>
        <taxon>rosids</taxon>
        <taxon>Vitales</taxon>
        <taxon>Vitaceae</taxon>
        <taxon>Viteae</taxon>
        <taxon>Vitis</taxon>
    </lineage>
</organism>
<name>A0A438GBX5_VITVI</name>
<dbReference type="Proteomes" id="UP000288805">
    <property type="component" value="Unassembled WGS sequence"/>
</dbReference>
<reference evidence="2 3" key="1">
    <citation type="journal article" date="2018" name="PLoS Genet.">
        <title>Population sequencing reveals clonal diversity and ancestral inbreeding in the grapevine cultivar Chardonnay.</title>
        <authorList>
            <person name="Roach M.J."/>
            <person name="Johnson D.L."/>
            <person name="Bohlmann J."/>
            <person name="van Vuuren H.J."/>
            <person name="Jones S.J."/>
            <person name="Pretorius I.S."/>
            <person name="Schmidt S.A."/>
            <person name="Borneman A.R."/>
        </authorList>
    </citation>
    <scope>NUCLEOTIDE SEQUENCE [LARGE SCALE GENOMIC DNA]</scope>
    <source>
        <strain evidence="3">cv. Chardonnay</strain>
        <tissue evidence="2">Leaf</tissue>
    </source>
</reference>
<accession>A0A438GBX5</accession>